<reference evidence="2" key="1">
    <citation type="journal article" date="2019" name="Int. J. Syst. Evol. Microbiol.">
        <title>The Global Catalogue of Microorganisms (GCM) 10K type strain sequencing project: providing services to taxonomists for standard genome sequencing and annotation.</title>
        <authorList>
            <consortium name="The Broad Institute Genomics Platform"/>
            <consortium name="The Broad Institute Genome Sequencing Center for Infectious Disease"/>
            <person name="Wu L."/>
            <person name="Ma J."/>
        </authorList>
    </citation>
    <scope>NUCLEOTIDE SEQUENCE [LARGE SCALE GENOMIC DNA]</scope>
    <source>
        <strain evidence="2">JCM 9091</strain>
    </source>
</reference>
<organism evidence="1 2">
    <name type="scientific">Streptomyces glomeratus</name>
    <dbReference type="NCBI Taxonomy" id="284452"/>
    <lineage>
        <taxon>Bacteria</taxon>
        <taxon>Bacillati</taxon>
        <taxon>Actinomycetota</taxon>
        <taxon>Actinomycetes</taxon>
        <taxon>Kitasatosporales</taxon>
        <taxon>Streptomycetaceae</taxon>
        <taxon>Streptomyces</taxon>
    </lineage>
</organism>
<proteinExistence type="predicted"/>
<dbReference type="EMBL" id="BAAAUF010000002">
    <property type="protein sequence ID" value="GAA3026064.1"/>
    <property type="molecule type" value="Genomic_DNA"/>
</dbReference>
<evidence type="ECO:0000313" key="1">
    <source>
        <dbReference type="EMBL" id="GAA3026064.1"/>
    </source>
</evidence>
<name>A0ABN3YD66_9ACTN</name>
<keyword evidence="2" id="KW-1185">Reference proteome</keyword>
<gene>
    <name evidence="1" type="ORF">GCM10010448_04940</name>
</gene>
<evidence type="ECO:0000313" key="2">
    <source>
        <dbReference type="Proteomes" id="UP001501532"/>
    </source>
</evidence>
<accession>A0ABN3YD66</accession>
<comment type="caution">
    <text evidence="1">The sequence shown here is derived from an EMBL/GenBank/DDBJ whole genome shotgun (WGS) entry which is preliminary data.</text>
</comment>
<dbReference type="Proteomes" id="UP001501532">
    <property type="component" value="Unassembled WGS sequence"/>
</dbReference>
<sequence length="88" mass="9768">MVLGVSWGSDWGGQAYADVSTVDQALDCLRCSLRRSLRHLSPQWRGCLLRAAARELQDRVDTQGREAVAAGKDWYESVGPVWASLHPK</sequence>
<protein>
    <submittedName>
        <fullName evidence="1">Uncharacterized protein</fullName>
    </submittedName>
</protein>